<accession>A8F3T6</accession>
<reference evidence="1 2" key="2">
    <citation type="journal article" date="2009" name="Proc. Natl. Acad. Sci. U.S.A.">
        <title>On the chimeric nature, thermophilic origin, and phylogenetic placement of the Thermotogales.</title>
        <authorList>
            <person name="Zhaxybayeva O."/>
            <person name="Swithers K.S."/>
            <person name="Lapierre P."/>
            <person name="Fournier G.P."/>
            <person name="Bickhart D.M."/>
            <person name="DeBoy R.T."/>
            <person name="Nelson K.E."/>
            <person name="Nesbo C.L."/>
            <person name="Doolittle W.F."/>
            <person name="Gogarten J.P."/>
            <person name="Noll K.M."/>
        </authorList>
    </citation>
    <scope>NUCLEOTIDE SEQUENCE [LARGE SCALE GENOMIC DNA]</scope>
    <source>
        <strain evidence="2">ATCC BAA-301 / DSM 14385 / NBRC 107922 / TMO</strain>
    </source>
</reference>
<dbReference type="InterPro" id="IPR018247">
    <property type="entry name" value="EF_Hand_1_Ca_BS"/>
</dbReference>
<name>A8F3T6_PSELT</name>
<dbReference type="Proteomes" id="UP000002016">
    <property type="component" value="Chromosome"/>
</dbReference>
<gene>
    <name evidence="1" type="ordered locus">Tlet_0250</name>
</gene>
<reference evidence="1 2" key="1">
    <citation type="submission" date="2007-08" db="EMBL/GenBank/DDBJ databases">
        <title>Complete sequence of Thermotoga lettingae TMO.</title>
        <authorList>
            <consortium name="US DOE Joint Genome Institute"/>
            <person name="Copeland A."/>
            <person name="Lucas S."/>
            <person name="Lapidus A."/>
            <person name="Barry K."/>
            <person name="Glavina del Rio T."/>
            <person name="Dalin E."/>
            <person name="Tice H."/>
            <person name="Pitluck S."/>
            <person name="Foster B."/>
            <person name="Bruce D."/>
            <person name="Schmutz J."/>
            <person name="Larimer F."/>
            <person name="Land M."/>
            <person name="Hauser L."/>
            <person name="Kyrpides N."/>
            <person name="Mikhailova N."/>
            <person name="Nelson K."/>
            <person name="Gogarten J.P."/>
            <person name="Noll K."/>
            <person name="Richardson P."/>
        </authorList>
    </citation>
    <scope>NUCLEOTIDE SEQUENCE [LARGE SCALE GENOMIC DNA]</scope>
    <source>
        <strain evidence="2">ATCC BAA-301 / DSM 14385 / NBRC 107922 / TMO</strain>
    </source>
</reference>
<sequence precursor="true">MKLKTITTLWLIVASILLLSSCAFNLFGDLEFQSLLSSGTDEQKLENAKNALSSKDYTKAIALSGSVLNNILGLNLTNEQLTSLLDSTSTLYEFAQSLYEKKDELNETAVEALKVLLEASASKSEKSVNEVIDDLSEVAEELGFNIGDYLPKSMKSSENLWEILESEAGTIVSSVASFMDNAELLKFLTSGYYALISTTDDASMIYAAFCAWYDICYMLNLVLDIDNDGVITDEDLVKNTITSPASFTEYASNTQSGLYHDENSCDEFVWAYDILTDILTTLDIDIDLPDAPATQDLYDAHYLPDLFELLSGDAE</sequence>
<organism evidence="1 2">
    <name type="scientific">Pseudothermotoga lettingae (strain ATCC BAA-301 / DSM 14385 / NBRC 107922 / TMO)</name>
    <name type="common">Thermotoga lettingae</name>
    <dbReference type="NCBI Taxonomy" id="416591"/>
    <lineage>
        <taxon>Bacteria</taxon>
        <taxon>Thermotogati</taxon>
        <taxon>Thermotogota</taxon>
        <taxon>Thermotogae</taxon>
        <taxon>Thermotogales</taxon>
        <taxon>Thermotogaceae</taxon>
        <taxon>Pseudothermotoga</taxon>
    </lineage>
</organism>
<evidence type="ECO:0000313" key="1">
    <source>
        <dbReference type="EMBL" id="ABV32820.1"/>
    </source>
</evidence>
<dbReference type="AlphaFoldDB" id="A8F3T6"/>
<evidence type="ECO:0000313" key="2">
    <source>
        <dbReference type="Proteomes" id="UP000002016"/>
    </source>
</evidence>
<dbReference type="HOGENOM" id="CLU_902744_0_0_0"/>
<protein>
    <recommendedName>
        <fullName evidence="3">Lipoprotein</fullName>
    </recommendedName>
</protein>
<evidence type="ECO:0008006" key="3">
    <source>
        <dbReference type="Google" id="ProtNLM"/>
    </source>
</evidence>
<proteinExistence type="predicted"/>
<dbReference type="RefSeq" id="WP_012002301.1">
    <property type="nucleotide sequence ID" value="NZ_BSDV01000001.1"/>
</dbReference>
<dbReference type="PROSITE" id="PS51257">
    <property type="entry name" value="PROKAR_LIPOPROTEIN"/>
    <property type="match status" value="1"/>
</dbReference>
<keyword evidence="2" id="KW-1185">Reference proteome</keyword>
<dbReference type="PROSITE" id="PS00018">
    <property type="entry name" value="EF_HAND_1"/>
    <property type="match status" value="1"/>
</dbReference>
<dbReference type="STRING" id="416591.Tlet_0250"/>
<dbReference type="EMBL" id="CP000812">
    <property type="protein sequence ID" value="ABV32820.1"/>
    <property type="molecule type" value="Genomic_DNA"/>
</dbReference>
<dbReference type="KEGG" id="tle:Tlet_0250"/>